<feature type="domain" description="Cell envelope-related transcriptional attenuator" evidence="4">
    <location>
        <begin position="106"/>
        <end position="262"/>
    </location>
</feature>
<proteinExistence type="inferred from homology"/>
<comment type="similarity">
    <text evidence="1">Belongs to the LytR/CpsA/Psr (LCP) family.</text>
</comment>
<organism evidence="5 6">
    <name type="scientific">Agromyces intestinalis</name>
    <dbReference type="NCBI Taxonomy" id="2592652"/>
    <lineage>
        <taxon>Bacteria</taxon>
        <taxon>Bacillati</taxon>
        <taxon>Actinomycetota</taxon>
        <taxon>Actinomycetes</taxon>
        <taxon>Micrococcales</taxon>
        <taxon>Microbacteriaceae</taxon>
        <taxon>Agromyces</taxon>
    </lineage>
</organism>
<feature type="region of interest" description="Disordered" evidence="2">
    <location>
        <begin position="360"/>
        <end position="437"/>
    </location>
</feature>
<keyword evidence="3" id="KW-0472">Membrane</keyword>
<feature type="transmembrane region" description="Helical" evidence="3">
    <location>
        <begin position="21"/>
        <end position="49"/>
    </location>
</feature>
<reference evidence="5 6" key="1">
    <citation type="submission" date="2019-09" db="EMBL/GenBank/DDBJ databases">
        <title>Genome sequencing of strain KACC 19306.</title>
        <authorList>
            <person name="Heo J."/>
            <person name="Kim S.-J."/>
            <person name="Kim J.-S."/>
            <person name="Hong S.-B."/>
            <person name="Kwon S.-W."/>
        </authorList>
    </citation>
    <scope>NUCLEOTIDE SEQUENCE [LARGE SCALE GENOMIC DNA]</scope>
    <source>
        <strain evidence="5 6">KACC 19306</strain>
    </source>
</reference>
<dbReference type="InterPro" id="IPR050922">
    <property type="entry name" value="LytR/CpsA/Psr_CW_biosynth"/>
</dbReference>
<evidence type="ECO:0000313" key="6">
    <source>
        <dbReference type="Proteomes" id="UP000324678"/>
    </source>
</evidence>
<dbReference type="Pfam" id="PF03816">
    <property type="entry name" value="LytR_cpsA_psr"/>
    <property type="match status" value="1"/>
</dbReference>
<dbReference type="Gene3D" id="3.40.630.190">
    <property type="entry name" value="LCP protein"/>
    <property type="match status" value="1"/>
</dbReference>
<name>A0A5C1YHD7_9MICO</name>
<keyword evidence="3" id="KW-0812">Transmembrane</keyword>
<evidence type="ECO:0000313" key="5">
    <source>
        <dbReference type="EMBL" id="QEO14172.1"/>
    </source>
</evidence>
<dbReference type="KEGG" id="ail:FLP10_06875"/>
<keyword evidence="3" id="KW-1133">Transmembrane helix</keyword>
<evidence type="ECO:0000256" key="3">
    <source>
        <dbReference type="SAM" id="Phobius"/>
    </source>
</evidence>
<dbReference type="OrthoDB" id="9782542at2"/>
<keyword evidence="6" id="KW-1185">Reference proteome</keyword>
<evidence type="ECO:0000256" key="1">
    <source>
        <dbReference type="ARBA" id="ARBA00006068"/>
    </source>
</evidence>
<accession>A0A5C1YHD7</accession>
<dbReference type="InterPro" id="IPR004474">
    <property type="entry name" value="LytR_CpsA_psr"/>
</dbReference>
<dbReference type="EMBL" id="CP043505">
    <property type="protein sequence ID" value="QEO14172.1"/>
    <property type="molecule type" value="Genomic_DNA"/>
</dbReference>
<dbReference type="RefSeq" id="WP_149160193.1">
    <property type="nucleotide sequence ID" value="NZ_CP043505.1"/>
</dbReference>
<dbReference type="AlphaFoldDB" id="A0A5C1YHD7"/>
<sequence length="437" mass="44874">MQNLVRRANPMRHGRLQRRRVLTSGPVKAVALALCSMLASTAIVGAFFVTSTFATVSDNAVDIGTSEELPDIGLGGVEGGFDVLVVGADNDANQGDAFGERDGTLNDVNIWLHVNQDHARAVAVSFPRDLIIPHPECADPNTGETFDAMSAQPLNSAFSRGGLACVAQTISSLTGEQFEYAASVSFNGVIALSDAVGGVQVCLADPIFDPDADLDLPAGLVTLQGASALGFLRTRHGIGDGSDLARISNQQSFLSALMRRVKSEATLSDPGKVVGIARVAADHMVLSTSLANPITMASLAIALKDVPLDQIVFVQYPGTTGSAEFPGKVVPLEDQAAQLVSAVIADQPFQLGADALGQGVTVDPAAPAEPAPADPPPVDEGAAEPAPDESAQETPDDPAAQAAPPVDPAPPAAPPPVIEGLKGQDASQATCTVGFVD</sequence>
<feature type="compositionally biased region" description="Acidic residues" evidence="2">
    <location>
        <begin position="386"/>
        <end position="396"/>
    </location>
</feature>
<protein>
    <submittedName>
        <fullName evidence="5">LytR family transcriptional regulator</fullName>
    </submittedName>
</protein>
<feature type="compositionally biased region" description="Pro residues" evidence="2">
    <location>
        <begin position="367"/>
        <end position="378"/>
    </location>
</feature>
<feature type="compositionally biased region" description="Pro residues" evidence="2">
    <location>
        <begin position="405"/>
        <end position="417"/>
    </location>
</feature>
<dbReference type="Proteomes" id="UP000324678">
    <property type="component" value="Chromosome"/>
</dbReference>
<gene>
    <name evidence="5" type="ORF">FLP10_06875</name>
</gene>
<evidence type="ECO:0000259" key="4">
    <source>
        <dbReference type="Pfam" id="PF03816"/>
    </source>
</evidence>
<dbReference type="PANTHER" id="PTHR33392">
    <property type="entry name" value="POLYISOPRENYL-TEICHOIC ACID--PEPTIDOGLYCAN TEICHOIC ACID TRANSFERASE TAGU"/>
    <property type="match status" value="1"/>
</dbReference>
<evidence type="ECO:0000256" key="2">
    <source>
        <dbReference type="SAM" id="MobiDB-lite"/>
    </source>
</evidence>
<dbReference type="PANTHER" id="PTHR33392:SF6">
    <property type="entry name" value="POLYISOPRENYL-TEICHOIC ACID--PEPTIDOGLYCAN TEICHOIC ACID TRANSFERASE TAGU"/>
    <property type="match status" value="1"/>
</dbReference>
<dbReference type="NCBIfam" id="TIGR00350">
    <property type="entry name" value="lytR_cpsA_psr"/>
    <property type="match status" value="1"/>
</dbReference>